<dbReference type="InterPro" id="IPR052394">
    <property type="entry name" value="LRR-containing"/>
</dbReference>
<sequence>MTLTIVQILKDNKMEGRLFARMFDSMRYRDVMIYLDISGNNLRDKDIPLLAAYIETSSQLSYLHMARNKFTSKAGEPLGKMMAQASLLELNVSANQLRGDGMASFLTSVAKSPSLERLNISWNGIGPEAVKGLVNLLKQSNSLIELDLTGTRINGECLDLICTQGLSKNGILQRLVLKNNPLLTQDLTTFLTRIFSFSNTAIRRLDLGDYQMLDSSVEELLEALFWEKQIYVRCAGTFTFSRHSDTVENIVRRLRKDSLALVARLDHGQRTALVKHFAHLDMQEAIETGSDIICNSFLGRANENKVTYKDLALRINQEKRNPRDVVNSILEKQEIPEGSKKMISRFSFSPEDIRKLQVLSRAS</sequence>
<dbReference type="PANTHER" id="PTHR24114:SF2">
    <property type="entry name" value="F-BOX DOMAIN-CONTAINING PROTEIN-RELATED"/>
    <property type="match status" value="1"/>
</dbReference>
<dbReference type="Proteomes" id="UP000762676">
    <property type="component" value="Unassembled WGS sequence"/>
</dbReference>
<gene>
    <name evidence="1" type="ORF">ElyMa_005768800</name>
</gene>
<accession>A0AAV4FQI0</accession>
<proteinExistence type="predicted"/>
<dbReference type="AlphaFoldDB" id="A0AAV4FQI0"/>
<dbReference type="PANTHER" id="PTHR24114">
    <property type="entry name" value="LEUCINE RICH REPEAT FAMILY PROTEIN"/>
    <property type="match status" value="1"/>
</dbReference>
<dbReference type="InterPro" id="IPR001611">
    <property type="entry name" value="Leu-rich_rpt"/>
</dbReference>
<dbReference type="EMBL" id="BMAT01011564">
    <property type="protein sequence ID" value="GFR75060.1"/>
    <property type="molecule type" value="Genomic_DNA"/>
</dbReference>
<dbReference type="Pfam" id="PF13516">
    <property type="entry name" value="LRR_6"/>
    <property type="match status" value="1"/>
</dbReference>
<dbReference type="Gene3D" id="3.80.10.10">
    <property type="entry name" value="Ribonuclease Inhibitor"/>
    <property type="match status" value="1"/>
</dbReference>
<evidence type="ECO:0000313" key="1">
    <source>
        <dbReference type="EMBL" id="GFR75060.1"/>
    </source>
</evidence>
<reference evidence="1 2" key="1">
    <citation type="journal article" date="2021" name="Elife">
        <title>Chloroplast acquisition without the gene transfer in kleptoplastic sea slugs, Plakobranchus ocellatus.</title>
        <authorList>
            <person name="Maeda T."/>
            <person name="Takahashi S."/>
            <person name="Yoshida T."/>
            <person name="Shimamura S."/>
            <person name="Takaki Y."/>
            <person name="Nagai Y."/>
            <person name="Toyoda A."/>
            <person name="Suzuki Y."/>
            <person name="Arimoto A."/>
            <person name="Ishii H."/>
            <person name="Satoh N."/>
            <person name="Nishiyama T."/>
            <person name="Hasebe M."/>
            <person name="Maruyama T."/>
            <person name="Minagawa J."/>
            <person name="Obokata J."/>
            <person name="Shigenobu S."/>
        </authorList>
    </citation>
    <scope>NUCLEOTIDE SEQUENCE [LARGE SCALE GENOMIC DNA]</scope>
</reference>
<organism evidence="1 2">
    <name type="scientific">Elysia marginata</name>
    <dbReference type="NCBI Taxonomy" id="1093978"/>
    <lineage>
        <taxon>Eukaryota</taxon>
        <taxon>Metazoa</taxon>
        <taxon>Spiralia</taxon>
        <taxon>Lophotrochozoa</taxon>
        <taxon>Mollusca</taxon>
        <taxon>Gastropoda</taxon>
        <taxon>Heterobranchia</taxon>
        <taxon>Euthyneura</taxon>
        <taxon>Panpulmonata</taxon>
        <taxon>Sacoglossa</taxon>
        <taxon>Placobranchoidea</taxon>
        <taxon>Plakobranchidae</taxon>
        <taxon>Elysia</taxon>
    </lineage>
</organism>
<comment type="caution">
    <text evidence="1">The sequence shown here is derived from an EMBL/GenBank/DDBJ whole genome shotgun (WGS) entry which is preliminary data.</text>
</comment>
<dbReference type="SUPFAM" id="SSF52047">
    <property type="entry name" value="RNI-like"/>
    <property type="match status" value="1"/>
</dbReference>
<dbReference type="SMART" id="SM00368">
    <property type="entry name" value="LRR_RI"/>
    <property type="match status" value="3"/>
</dbReference>
<evidence type="ECO:0000313" key="2">
    <source>
        <dbReference type="Proteomes" id="UP000762676"/>
    </source>
</evidence>
<name>A0AAV4FQI0_9GAST</name>
<keyword evidence="2" id="KW-1185">Reference proteome</keyword>
<dbReference type="InterPro" id="IPR032675">
    <property type="entry name" value="LRR_dom_sf"/>
</dbReference>
<protein>
    <submittedName>
        <fullName evidence="1">Leucine-rich repeat-containing protein 74A</fullName>
    </submittedName>
</protein>